<dbReference type="Pfam" id="PF12607">
    <property type="entry name" value="DUF3772"/>
    <property type="match status" value="1"/>
</dbReference>
<dbReference type="OrthoDB" id="9799209at2"/>
<evidence type="ECO:0000256" key="1">
    <source>
        <dbReference type="ARBA" id="ARBA00004651"/>
    </source>
</evidence>
<evidence type="ECO:0000256" key="8">
    <source>
        <dbReference type="SAM" id="Phobius"/>
    </source>
</evidence>
<keyword evidence="3" id="KW-1003">Cell membrane</keyword>
<organism evidence="13 14">
    <name type="scientific">Pseudoruegeria aquimaris</name>
    <dbReference type="NCBI Taxonomy" id="393663"/>
    <lineage>
        <taxon>Bacteria</taxon>
        <taxon>Pseudomonadati</taxon>
        <taxon>Pseudomonadota</taxon>
        <taxon>Alphaproteobacteria</taxon>
        <taxon>Rhodobacterales</taxon>
        <taxon>Roseobacteraceae</taxon>
        <taxon>Pseudoruegeria</taxon>
    </lineage>
</organism>
<dbReference type="GO" id="GO:0008381">
    <property type="term" value="F:mechanosensitive monoatomic ion channel activity"/>
    <property type="evidence" value="ECO:0007669"/>
    <property type="project" value="UniProtKB-ARBA"/>
</dbReference>
<dbReference type="EMBL" id="FWFQ01000003">
    <property type="protein sequence ID" value="SLN20886.1"/>
    <property type="molecule type" value="Genomic_DNA"/>
</dbReference>
<evidence type="ECO:0000256" key="5">
    <source>
        <dbReference type="ARBA" id="ARBA00022989"/>
    </source>
</evidence>
<protein>
    <submittedName>
        <fullName evidence="13">Putative MscS family protein.1</fullName>
    </submittedName>
</protein>
<feature type="transmembrane region" description="Helical" evidence="8">
    <location>
        <begin position="469"/>
        <end position="490"/>
    </location>
</feature>
<evidence type="ECO:0000259" key="12">
    <source>
        <dbReference type="Pfam" id="PF21082"/>
    </source>
</evidence>
<dbReference type="SUPFAM" id="SSF82689">
    <property type="entry name" value="Mechanosensitive channel protein MscS (YggB), C-terminal domain"/>
    <property type="match status" value="1"/>
</dbReference>
<gene>
    <name evidence="13" type="ORF">PSA7680_00774</name>
</gene>
<comment type="subcellular location">
    <subcellularLocation>
        <location evidence="1">Cell membrane</location>
        <topology evidence="1">Multi-pass membrane protein</topology>
    </subcellularLocation>
</comment>
<feature type="region of interest" description="Disordered" evidence="7">
    <location>
        <begin position="813"/>
        <end position="872"/>
    </location>
</feature>
<feature type="compositionally biased region" description="Basic and acidic residues" evidence="7">
    <location>
        <begin position="847"/>
        <end position="859"/>
    </location>
</feature>
<dbReference type="SUPFAM" id="SSF82861">
    <property type="entry name" value="Mechanosensitive channel protein MscS (YggB), transmembrane region"/>
    <property type="match status" value="1"/>
</dbReference>
<evidence type="ECO:0000259" key="11">
    <source>
        <dbReference type="Pfam" id="PF12607"/>
    </source>
</evidence>
<feature type="transmembrane region" description="Helical" evidence="8">
    <location>
        <begin position="324"/>
        <end position="347"/>
    </location>
</feature>
<dbReference type="Gene3D" id="2.30.30.60">
    <property type="match status" value="1"/>
</dbReference>
<feature type="compositionally biased region" description="Low complexity" evidence="7">
    <location>
        <begin position="815"/>
        <end position="824"/>
    </location>
</feature>
<name>A0A1Y5RRL5_9RHOB</name>
<dbReference type="InterPro" id="IPR006685">
    <property type="entry name" value="MscS_channel_2nd"/>
</dbReference>
<feature type="transmembrane region" description="Helical" evidence="8">
    <location>
        <begin position="400"/>
        <end position="421"/>
    </location>
</feature>
<keyword evidence="9" id="KW-0732">Signal</keyword>
<feature type="transmembrane region" description="Helical" evidence="8">
    <location>
        <begin position="626"/>
        <end position="654"/>
    </location>
</feature>
<feature type="transmembrane region" description="Helical" evidence="8">
    <location>
        <begin position="286"/>
        <end position="312"/>
    </location>
</feature>
<dbReference type="Proteomes" id="UP000193409">
    <property type="component" value="Unassembled WGS sequence"/>
</dbReference>
<dbReference type="RefSeq" id="WP_085867325.1">
    <property type="nucleotide sequence ID" value="NZ_FWFQ01000003.1"/>
</dbReference>
<evidence type="ECO:0000256" key="2">
    <source>
        <dbReference type="ARBA" id="ARBA00008017"/>
    </source>
</evidence>
<dbReference type="Gene3D" id="1.10.287.1260">
    <property type="match status" value="1"/>
</dbReference>
<feature type="domain" description="Mechanosensitive ion channel MscS C-terminal" evidence="12">
    <location>
        <begin position="718"/>
        <end position="799"/>
    </location>
</feature>
<reference evidence="13 14" key="1">
    <citation type="submission" date="2017-03" db="EMBL/GenBank/DDBJ databases">
        <authorList>
            <person name="Afonso C.L."/>
            <person name="Miller P.J."/>
            <person name="Scott M.A."/>
            <person name="Spackman E."/>
            <person name="Goraichik I."/>
            <person name="Dimitrov K.M."/>
            <person name="Suarez D.L."/>
            <person name="Swayne D.E."/>
        </authorList>
    </citation>
    <scope>NUCLEOTIDE SEQUENCE [LARGE SCALE GENOMIC DNA]</scope>
    <source>
        <strain evidence="13 14">CECT 7680</strain>
    </source>
</reference>
<dbReference type="InterPro" id="IPR010920">
    <property type="entry name" value="LSM_dom_sf"/>
</dbReference>
<evidence type="ECO:0000256" key="4">
    <source>
        <dbReference type="ARBA" id="ARBA00022692"/>
    </source>
</evidence>
<keyword evidence="4 8" id="KW-0812">Transmembrane</keyword>
<evidence type="ECO:0000313" key="14">
    <source>
        <dbReference type="Proteomes" id="UP000193409"/>
    </source>
</evidence>
<dbReference type="InterPro" id="IPR011066">
    <property type="entry name" value="MscS_channel_C_sf"/>
</dbReference>
<proteinExistence type="inferred from homology"/>
<dbReference type="InterPro" id="IPR052702">
    <property type="entry name" value="MscS-like_channel"/>
</dbReference>
<feature type="transmembrane region" description="Helical" evidence="8">
    <location>
        <begin position="511"/>
        <end position="531"/>
    </location>
</feature>
<dbReference type="InterPro" id="IPR022249">
    <property type="entry name" value="DUF3772"/>
</dbReference>
<accession>A0A1Y5RRL5</accession>
<keyword evidence="6 8" id="KW-0472">Membrane</keyword>
<dbReference type="InterPro" id="IPR011014">
    <property type="entry name" value="MscS_channel_TM-2"/>
</dbReference>
<dbReference type="Pfam" id="PF00924">
    <property type="entry name" value="MS_channel_2nd"/>
    <property type="match status" value="1"/>
</dbReference>
<comment type="similarity">
    <text evidence="2">Belongs to the MscS (TC 1.A.23) family.</text>
</comment>
<dbReference type="SUPFAM" id="SSF50182">
    <property type="entry name" value="Sm-like ribonucleoproteins"/>
    <property type="match status" value="1"/>
</dbReference>
<evidence type="ECO:0000256" key="9">
    <source>
        <dbReference type="SAM" id="SignalP"/>
    </source>
</evidence>
<keyword evidence="14" id="KW-1185">Reference proteome</keyword>
<feature type="transmembrane region" description="Helical" evidence="8">
    <location>
        <begin position="247"/>
        <end position="265"/>
    </location>
</feature>
<dbReference type="Pfam" id="PF21082">
    <property type="entry name" value="MS_channel_3rd"/>
    <property type="match status" value="1"/>
</dbReference>
<feature type="transmembrane region" description="Helical" evidence="8">
    <location>
        <begin position="597"/>
        <end position="620"/>
    </location>
</feature>
<feature type="chain" id="PRO_5012283178" evidence="9">
    <location>
        <begin position="23"/>
        <end position="872"/>
    </location>
</feature>
<feature type="domain" description="DUF3772" evidence="11">
    <location>
        <begin position="173"/>
        <end position="223"/>
    </location>
</feature>
<evidence type="ECO:0000259" key="10">
    <source>
        <dbReference type="Pfam" id="PF00924"/>
    </source>
</evidence>
<feature type="transmembrane region" description="Helical" evidence="8">
    <location>
        <begin position="368"/>
        <end position="388"/>
    </location>
</feature>
<dbReference type="Gene3D" id="3.30.70.100">
    <property type="match status" value="1"/>
</dbReference>
<sequence>MRIRLQALCLALLVALAAPLGAQQEARDPTLEPAGDGAVAEAGAAVADTIGLEAITAEADAAAATAERRDRLTTEEGLPDYAAWQATVERAQEAIENDRASDSAMEELRRQIVQWREVFEDATGVNAARIRTLQAQIDALGPLPESGEEPANIAARRAELNERMAALREPVIEAEEAFLLADGIIREIDSLLRDRQSERFFERGPSPLNPTSWKAGVDAVHRMFGPVWTEIQAAWAVETQANQIRRHLPETLFFLAMGLLLMVRGRRLMVRVALRVQGEDPTPARWILAFLVSLGQVLVPTFGIGLLVQAAYTTQLVGLHTDAALSSVASMGFAFYVATWLGANIFPKRGAGARFLILTPAQCAQGRWFASALGLTFGFYSLIVGMIQFQDIPAASKSGIAFPLIVFAAVLLLRVAQLMVVHARNVGAEGENMTVFNNPSYLFGRATMGLAAAGPVLAALGYYNAAVSIIFPTIASLALIGFIALIQRLFREAFALATGDKDRVQNALGPVIVNIFIILLSLPVFALTWGARWSDITELWKKFQDGYAFGGVKISPTELILFFVVFAIGYTVTRLVQSALRTTVLPRTKMDVGGQHAVVSAVGYVGLALSAVVAVTSAGIDLSAFALVAGALSVGIGFGLQTIVSNFVSGLILLAERPISEGDWIEVNGQMGYVRDISVRATRIETFDKTDVIVPNADLVSGVVTNWTRGNLTGRLILPVGVAYGSDTKRVEKVLLEIANAHPMVIANPAPSVLFRNFGADALEFEIRCFLRDVNWKLSVQSDMNHEIARRFAEEGFEIPFAQRDVWLRNPETLPGAARPAAPAGGQGGGQGVSAQPYPPTMQPSDVLRETPDLSKSVDESEPDAGSGEESS</sequence>
<dbReference type="AlphaFoldDB" id="A0A1Y5RRL5"/>
<feature type="domain" description="Mechanosensitive ion channel MscS" evidence="10">
    <location>
        <begin position="642"/>
        <end position="709"/>
    </location>
</feature>
<dbReference type="GO" id="GO:0005886">
    <property type="term" value="C:plasma membrane"/>
    <property type="evidence" value="ECO:0007669"/>
    <property type="project" value="UniProtKB-SubCell"/>
</dbReference>
<feature type="transmembrane region" description="Helical" evidence="8">
    <location>
        <begin position="442"/>
        <end position="463"/>
    </location>
</feature>
<dbReference type="InterPro" id="IPR023408">
    <property type="entry name" value="MscS_beta-dom_sf"/>
</dbReference>
<dbReference type="PANTHER" id="PTHR30347">
    <property type="entry name" value="POTASSIUM CHANNEL RELATED"/>
    <property type="match status" value="1"/>
</dbReference>
<evidence type="ECO:0000256" key="6">
    <source>
        <dbReference type="ARBA" id="ARBA00023136"/>
    </source>
</evidence>
<dbReference type="InterPro" id="IPR049278">
    <property type="entry name" value="MS_channel_C"/>
</dbReference>
<evidence type="ECO:0000313" key="13">
    <source>
        <dbReference type="EMBL" id="SLN20886.1"/>
    </source>
</evidence>
<dbReference type="PANTHER" id="PTHR30347:SF1">
    <property type="entry name" value="MECHANOSENSITIVE CHANNEL MSCK"/>
    <property type="match status" value="1"/>
</dbReference>
<evidence type="ECO:0000256" key="7">
    <source>
        <dbReference type="SAM" id="MobiDB-lite"/>
    </source>
</evidence>
<evidence type="ECO:0000256" key="3">
    <source>
        <dbReference type="ARBA" id="ARBA00022475"/>
    </source>
</evidence>
<feature type="signal peptide" evidence="9">
    <location>
        <begin position="1"/>
        <end position="22"/>
    </location>
</feature>
<keyword evidence="5 8" id="KW-1133">Transmembrane helix</keyword>
<feature type="transmembrane region" description="Helical" evidence="8">
    <location>
        <begin position="559"/>
        <end position="576"/>
    </location>
</feature>